<dbReference type="PANTHER" id="PTHR23044:SF61">
    <property type="entry name" value="3'-5' EXORIBONUCLEASE 1-RELATED"/>
    <property type="match status" value="1"/>
</dbReference>
<evidence type="ECO:0000256" key="2">
    <source>
        <dbReference type="ARBA" id="ARBA00022801"/>
    </source>
</evidence>
<organism evidence="7 8">
    <name type="scientific">Ephemerocybe angulata</name>
    <dbReference type="NCBI Taxonomy" id="980116"/>
    <lineage>
        <taxon>Eukaryota</taxon>
        <taxon>Fungi</taxon>
        <taxon>Dikarya</taxon>
        <taxon>Basidiomycota</taxon>
        <taxon>Agaricomycotina</taxon>
        <taxon>Agaricomycetes</taxon>
        <taxon>Agaricomycetidae</taxon>
        <taxon>Agaricales</taxon>
        <taxon>Agaricineae</taxon>
        <taxon>Psathyrellaceae</taxon>
        <taxon>Ephemerocybe</taxon>
    </lineage>
</organism>
<reference evidence="7 8" key="1">
    <citation type="journal article" date="2020" name="ISME J.">
        <title>Uncovering the hidden diversity of litter-decomposition mechanisms in mushroom-forming fungi.</title>
        <authorList>
            <person name="Floudas D."/>
            <person name="Bentzer J."/>
            <person name="Ahren D."/>
            <person name="Johansson T."/>
            <person name="Persson P."/>
            <person name="Tunlid A."/>
        </authorList>
    </citation>
    <scope>NUCLEOTIDE SEQUENCE [LARGE SCALE GENOMIC DNA]</scope>
    <source>
        <strain evidence="7 8">CBS 175.51</strain>
    </source>
</reference>
<dbReference type="CDD" id="cd06133">
    <property type="entry name" value="ERI-1_3'hExo_like"/>
    <property type="match status" value="1"/>
</dbReference>
<evidence type="ECO:0000256" key="5">
    <source>
        <dbReference type="SAM" id="Phobius"/>
    </source>
</evidence>
<evidence type="ECO:0000259" key="6">
    <source>
        <dbReference type="SMART" id="SM00479"/>
    </source>
</evidence>
<dbReference type="Proteomes" id="UP000541558">
    <property type="component" value="Unassembled WGS sequence"/>
</dbReference>
<dbReference type="EMBL" id="JAACJK010000164">
    <property type="protein sequence ID" value="KAF5324945.1"/>
    <property type="molecule type" value="Genomic_DNA"/>
</dbReference>
<accession>A0A8H5BKK4</accession>
<dbReference type="PANTHER" id="PTHR23044">
    <property type="entry name" value="3'-5' EXONUCLEASE ERI1-RELATED"/>
    <property type="match status" value="1"/>
</dbReference>
<dbReference type="SUPFAM" id="SSF53098">
    <property type="entry name" value="Ribonuclease H-like"/>
    <property type="match status" value="1"/>
</dbReference>
<evidence type="ECO:0000256" key="1">
    <source>
        <dbReference type="ARBA" id="ARBA00022722"/>
    </source>
</evidence>
<evidence type="ECO:0000313" key="8">
    <source>
        <dbReference type="Proteomes" id="UP000541558"/>
    </source>
</evidence>
<dbReference type="OrthoDB" id="448399at2759"/>
<feature type="transmembrane region" description="Helical" evidence="5">
    <location>
        <begin position="301"/>
        <end position="320"/>
    </location>
</feature>
<keyword evidence="8" id="KW-1185">Reference proteome</keyword>
<dbReference type="AlphaFoldDB" id="A0A8H5BKK4"/>
<evidence type="ECO:0000256" key="4">
    <source>
        <dbReference type="SAM" id="MobiDB-lite"/>
    </source>
</evidence>
<sequence>MLAAWDMGSPLNTCWTWITNLRSLSVLGLASSLLAVLLCVRLYRRLAKPSRGVDLQKPIGTLTQRNVLWSSGLGSTPFNLFYKIPGFLASGISAAMRYPTHPRRFPKKKDDSGDAAEPPKPTKQTVEAFLVLDIEGTCNRDTGFDYPNEIIEFPVCLMRWKDKREDGLASELEVVDEFRTFVRPTWRPTLSEFCTELTGITQAQVDSAPLFPEMLAQLHQFLMKNELLDEHGQSLVRFCWCSDGPFDVRDFVVKQCFISKVRVPSWLQGDILDVRTLVLKHLTLLHPPDKSKTKKQNSKRVGVFSAAAVLRTFVVFMGLVTQPWASATRRTMNIAAQLKALDLSEFAGREHSGIDDARNITRVLAALARKGTPLQPNTPIQPHRRWPWMGPRRGEILEENLII</sequence>
<feature type="domain" description="Exonuclease" evidence="6">
    <location>
        <begin position="128"/>
        <end position="373"/>
    </location>
</feature>
<dbReference type="GO" id="GO:0003676">
    <property type="term" value="F:nucleic acid binding"/>
    <property type="evidence" value="ECO:0007669"/>
    <property type="project" value="InterPro"/>
</dbReference>
<dbReference type="Gene3D" id="3.30.420.10">
    <property type="entry name" value="Ribonuclease H-like superfamily/Ribonuclease H"/>
    <property type="match status" value="1"/>
</dbReference>
<keyword evidence="5" id="KW-0472">Membrane</keyword>
<dbReference type="InterPro" id="IPR051274">
    <property type="entry name" value="3-5_Exoribonuclease"/>
</dbReference>
<evidence type="ECO:0000313" key="7">
    <source>
        <dbReference type="EMBL" id="KAF5324945.1"/>
    </source>
</evidence>
<protein>
    <recommendedName>
        <fullName evidence="6">Exonuclease domain-containing protein</fullName>
    </recommendedName>
</protein>
<gene>
    <name evidence="7" type="ORF">D9611_004354</name>
</gene>
<proteinExistence type="predicted"/>
<dbReference type="GO" id="GO:0000175">
    <property type="term" value="F:3'-5'-RNA exonuclease activity"/>
    <property type="evidence" value="ECO:0007669"/>
    <property type="project" value="InterPro"/>
</dbReference>
<dbReference type="InterPro" id="IPR012337">
    <property type="entry name" value="RNaseH-like_sf"/>
</dbReference>
<keyword evidence="3" id="KW-0269">Exonuclease</keyword>
<dbReference type="InterPro" id="IPR047201">
    <property type="entry name" value="ERI-1_3'hExo-like"/>
</dbReference>
<name>A0A8H5BKK4_9AGAR</name>
<dbReference type="InterPro" id="IPR036397">
    <property type="entry name" value="RNaseH_sf"/>
</dbReference>
<evidence type="ECO:0000256" key="3">
    <source>
        <dbReference type="ARBA" id="ARBA00022839"/>
    </source>
</evidence>
<keyword evidence="2" id="KW-0378">Hydrolase</keyword>
<keyword evidence="5" id="KW-0812">Transmembrane</keyword>
<dbReference type="Pfam" id="PF00929">
    <property type="entry name" value="RNase_T"/>
    <property type="match status" value="1"/>
</dbReference>
<dbReference type="SMART" id="SM00479">
    <property type="entry name" value="EXOIII"/>
    <property type="match status" value="1"/>
</dbReference>
<comment type="caution">
    <text evidence="7">The sequence shown here is derived from an EMBL/GenBank/DDBJ whole genome shotgun (WGS) entry which is preliminary data.</text>
</comment>
<feature type="transmembrane region" description="Helical" evidence="5">
    <location>
        <begin position="20"/>
        <end position="43"/>
    </location>
</feature>
<feature type="region of interest" description="Disordered" evidence="4">
    <location>
        <begin position="103"/>
        <end position="122"/>
    </location>
</feature>
<keyword evidence="5" id="KW-1133">Transmembrane helix</keyword>
<dbReference type="InterPro" id="IPR013520">
    <property type="entry name" value="Ribonucl_H"/>
</dbReference>
<keyword evidence="1" id="KW-0540">Nuclease</keyword>